<accession>A0ABP8GSC3</accession>
<dbReference type="Proteomes" id="UP001500582">
    <property type="component" value="Unassembled WGS sequence"/>
</dbReference>
<organism evidence="1 2">
    <name type="scientific">Mucilaginibacter gynuensis</name>
    <dbReference type="NCBI Taxonomy" id="1302236"/>
    <lineage>
        <taxon>Bacteria</taxon>
        <taxon>Pseudomonadati</taxon>
        <taxon>Bacteroidota</taxon>
        <taxon>Sphingobacteriia</taxon>
        <taxon>Sphingobacteriales</taxon>
        <taxon>Sphingobacteriaceae</taxon>
        <taxon>Mucilaginibacter</taxon>
    </lineage>
</organism>
<gene>
    <name evidence="1" type="ORF">GCM10023149_33710</name>
</gene>
<protein>
    <submittedName>
        <fullName evidence="1">Uncharacterized protein</fullName>
    </submittedName>
</protein>
<comment type="caution">
    <text evidence="1">The sequence shown here is derived from an EMBL/GenBank/DDBJ whole genome shotgun (WGS) entry which is preliminary data.</text>
</comment>
<dbReference type="EMBL" id="BAABFT010000009">
    <property type="protein sequence ID" value="GAA4329201.1"/>
    <property type="molecule type" value="Genomic_DNA"/>
</dbReference>
<reference evidence="2" key="1">
    <citation type="journal article" date="2019" name="Int. J. Syst. Evol. Microbiol.">
        <title>The Global Catalogue of Microorganisms (GCM) 10K type strain sequencing project: providing services to taxonomists for standard genome sequencing and annotation.</title>
        <authorList>
            <consortium name="The Broad Institute Genomics Platform"/>
            <consortium name="The Broad Institute Genome Sequencing Center for Infectious Disease"/>
            <person name="Wu L."/>
            <person name="Ma J."/>
        </authorList>
    </citation>
    <scope>NUCLEOTIDE SEQUENCE [LARGE SCALE GENOMIC DNA]</scope>
    <source>
        <strain evidence="2">JCM 17705</strain>
    </source>
</reference>
<dbReference type="RefSeq" id="WP_345212304.1">
    <property type="nucleotide sequence ID" value="NZ_BAABFT010000009.1"/>
</dbReference>
<name>A0ABP8GSC3_9SPHI</name>
<sequence>MTLSVWRRGDVHGKITKVEEGAQGETTVTILFDLPGDEQFNSPQVYTISADKKTITGGSSPIISMVDMKLFPKDAPSVVGVWSQPEHPDWFPDVNIVAFEKSGQTNYNQGGKPVYYVYDEKVLWRENYKQDGSRITFAGVNPDIAEPLTANIPYYGVLSSDGKVLYVDAYDFGWARITTTLSTIEWYGPKRVTPWLIRQ</sequence>
<evidence type="ECO:0000313" key="2">
    <source>
        <dbReference type="Proteomes" id="UP001500582"/>
    </source>
</evidence>
<evidence type="ECO:0000313" key="1">
    <source>
        <dbReference type="EMBL" id="GAA4329201.1"/>
    </source>
</evidence>
<keyword evidence="2" id="KW-1185">Reference proteome</keyword>
<proteinExistence type="predicted"/>